<keyword evidence="6" id="KW-1185">Reference proteome</keyword>
<keyword evidence="1 2" id="KW-0238">DNA-binding</keyword>
<feature type="domain" description="HTH tetR-type" evidence="4">
    <location>
        <begin position="40"/>
        <end position="100"/>
    </location>
</feature>
<evidence type="ECO:0000256" key="3">
    <source>
        <dbReference type="SAM" id="MobiDB-lite"/>
    </source>
</evidence>
<evidence type="ECO:0000256" key="2">
    <source>
        <dbReference type="PROSITE-ProRule" id="PRU00335"/>
    </source>
</evidence>
<sequence length="238" mass="26621">MTAPDQSDIGQSNSKDRLEGALAKQTTKRQLLGRERYDPASKILRVMAAAREEFALSGFEGAKVEHIARRAGVTKQLVYFYFASKDELYSEVLRDIAKGTYEKLLAIDYDSLQPVDAVRQYIGALYDRYSTDQATAIVTIDQSLHDGAQIGRAPEVAVLCNTLSQKIDSVLNRGKDAGLFGPHVDTAALEFMILIIVSGSVSSRRMLTRYNEHFGLEERGTAFWREYAIDFILRSISR</sequence>
<dbReference type="PROSITE" id="PS50977">
    <property type="entry name" value="HTH_TETR_2"/>
    <property type="match status" value="1"/>
</dbReference>
<comment type="caution">
    <text evidence="5">The sequence shown here is derived from an EMBL/GenBank/DDBJ whole genome shotgun (WGS) entry which is preliminary data.</text>
</comment>
<dbReference type="SUPFAM" id="SSF48498">
    <property type="entry name" value="Tetracyclin repressor-like, C-terminal domain"/>
    <property type="match status" value="1"/>
</dbReference>
<dbReference type="PANTHER" id="PTHR30328:SF54">
    <property type="entry name" value="HTH-TYPE TRANSCRIPTIONAL REPRESSOR SCO4008"/>
    <property type="match status" value="1"/>
</dbReference>
<accession>A0A7W6DHZ1</accession>
<evidence type="ECO:0000259" key="4">
    <source>
        <dbReference type="PROSITE" id="PS50977"/>
    </source>
</evidence>
<feature type="DNA-binding region" description="H-T-H motif" evidence="2">
    <location>
        <begin position="63"/>
        <end position="82"/>
    </location>
</feature>
<dbReference type="InterPro" id="IPR041474">
    <property type="entry name" value="NicS_C"/>
</dbReference>
<dbReference type="Gene3D" id="1.10.357.10">
    <property type="entry name" value="Tetracycline Repressor, domain 2"/>
    <property type="match status" value="1"/>
</dbReference>
<dbReference type="Proteomes" id="UP000552757">
    <property type="component" value="Unassembled WGS sequence"/>
</dbReference>
<proteinExistence type="predicted"/>
<name>A0A7W6DHZ1_9SPHN</name>
<dbReference type="AlphaFoldDB" id="A0A7W6DHZ1"/>
<dbReference type="SUPFAM" id="SSF46689">
    <property type="entry name" value="Homeodomain-like"/>
    <property type="match status" value="1"/>
</dbReference>
<feature type="region of interest" description="Disordered" evidence="3">
    <location>
        <begin position="1"/>
        <end position="27"/>
    </location>
</feature>
<feature type="compositionally biased region" description="Polar residues" evidence="3">
    <location>
        <begin position="1"/>
        <end position="13"/>
    </location>
</feature>
<protein>
    <submittedName>
        <fullName evidence="5">AcrR family transcriptional regulator</fullName>
    </submittedName>
</protein>
<dbReference type="GO" id="GO:0003677">
    <property type="term" value="F:DNA binding"/>
    <property type="evidence" value="ECO:0007669"/>
    <property type="project" value="UniProtKB-UniRule"/>
</dbReference>
<dbReference type="InterPro" id="IPR050109">
    <property type="entry name" value="HTH-type_TetR-like_transc_reg"/>
</dbReference>
<dbReference type="RefSeq" id="WP_183956591.1">
    <property type="nucleotide sequence ID" value="NZ_JACIEB010000011.1"/>
</dbReference>
<gene>
    <name evidence="5" type="ORF">GGR44_003347</name>
</gene>
<evidence type="ECO:0000313" key="5">
    <source>
        <dbReference type="EMBL" id="MBB3983650.1"/>
    </source>
</evidence>
<dbReference type="PANTHER" id="PTHR30328">
    <property type="entry name" value="TRANSCRIPTIONAL REPRESSOR"/>
    <property type="match status" value="1"/>
</dbReference>
<dbReference type="Pfam" id="PF00440">
    <property type="entry name" value="TetR_N"/>
    <property type="match status" value="1"/>
</dbReference>
<evidence type="ECO:0000313" key="6">
    <source>
        <dbReference type="Proteomes" id="UP000552757"/>
    </source>
</evidence>
<dbReference type="InterPro" id="IPR001647">
    <property type="entry name" value="HTH_TetR"/>
</dbReference>
<organism evidence="5 6">
    <name type="scientific">Sphingobium fontiphilum</name>
    <dbReference type="NCBI Taxonomy" id="944425"/>
    <lineage>
        <taxon>Bacteria</taxon>
        <taxon>Pseudomonadati</taxon>
        <taxon>Pseudomonadota</taxon>
        <taxon>Alphaproteobacteria</taxon>
        <taxon>Sphingomonadales</taxon>
        <taxon>Sphingomonadaceae</taxon>
        <taxon>Sphingobium</taxon>
    </lineage>
</organism>
<evidence type="ECO:0000256" key="1">
    <source>
        <dbReference type="ARBA" id="ARBA00023125"/>
    </source>
</evidence>
<dbReference type="InterPro" id="IPR009057">
    <property type="entry name" value="Homeodomain-like_sf"/>
</dbReference>
<dbReference type="Pfam" id="PF17938">
    <property type="entry name" value="TetR_C_29"/>
    <property type="match status" value="1"/>
</dbReference>
<dbReference type="EMBL" id="JACIEB010000011">
    <property type="protein sequence ID" value="MBB3983650.1"/>
    <property type="molecule type" value="Genomic_DNA"/>
</dbReference>
<dbReference type="InterPro" id="IPR036271">
    <property type="entry name" value="Tet_transcr_reg_TetR-rel_C_sf"/>
</dbReference>
<reference evidence="5 6" key="1">
    <citation type="submission" date="2020-08" db="EMBL/GenBank/DDBJ databases">
        <title>Genomic Encyclopedia of Type Strains, Phase IV (KMG-IV): sequencing the most valuable type-strain genomes for metagenomic binning, comparative biology and taxonomic classification.</title>
        <authorList>
            <person name="Goeker M."/>
        </authorList>
    </citation>
    <scope>NUCLEOTIDE SEQUENCE [LARGE SCALE GENOMIC DNA]</scope>
    <source>
        <strain evidence="5 6">DSM 29348</strain>
    </source>
</reference>
<dbReference type="PRINTS" id="PR00455">
    <property type="entry name" value="HTHTETR"/>
</dbReference>